<name>A0A3E1RCL2_9BURK</name>
<evidence type="ECO:0000313" key="2">
    <source>
        <dbReference type="EMBL" id="RFO97104.1"/>
    </source>
</evidence>
<keyword evidence="1" id="KW-0812">Transmembrane</keyword>
<evidence type="ECO:0000313" key="3">
    <source>
        <dbReference type="Proteomes" id="UP000260665"/>
    </source>
</evidence>
<reference evidence="2 3" key="1">
    <citation type="submission" date="2018-05" db="EMBL/GenBank/DDBJ databases">
        <title>Rhodoferax soyangensis sp.nov., isolated from an oligotrophic freshwater lake.</title>
        <authorList>
            <person name="Park M."/>
        </authorList>
    </citation>
    <scope>NUCLEOTIDE SEQUENCE [LARGE SCALE GENOMIC DNA]</scope>
    <source>
        <strain evidence="2 3">IMCC26218</strain>
    </source>
</reference>
<keyword evidence="3" id="KW-1185">Reference proteome</keyword>
<protein>
    <submittedName>
        <fullName evidence="2">Uncharacterized protein</fullName>
    </submittedName>
</protein>
<gene>
    <name evidence="2" type="ORF">DIC66_08120</name>
</gene>
<organism evidence="2 3">
    <name type="scientific">Rhodoferax lacus</name>
    <dbReference type="NCBI Taxonomy" id="2184758"/>
    <lineage>
        <taxon>Bacteria</taxon>
        <taxon>Pseudomonadati</taxon>
        <taxon>Pseudomonadota</taxon>
        <taxon>Betaproteobacteria</taxon>
        <taxon>Burkholderiales</taxon>
        <taxon>Comamonadaceae</taxon>
        <taxon>Rhodoferax</taxon>
    </lineage>
</organism>
<comment type="caution">
    <text evidence="2">The sequence shown here is derived from an EMBL/GenBank/DDBJ whole genome shotgun (WGS) entry which is preliminary data.</text>
</comment>
<accession>A0A3E1RCL2</accession>
<dbReference type="EMBL" id="QFZK01000004">
    <property type="protein sequence ID" value="RFO97104.1"/>
    <property type="molecule type" value="Genomic_DNA"/>
</dbReference>
<dbReference type="Proteomes" id="UP000260665">
    <property type="component" value="Unassembled WGS sequence"/>
</dbReference>
<sequence>MGSFYLAMPVMPLLASLLFLRSKYVLEYRSTFKKLRIHAAAMQEGPAEHYFHDVMGRSPTVPQEIHGTCVQCGNCCMDRRCVFLEDVGGDKYQCGIYQSPFRKLSNCGSFPLNQRDIDRYACPSYTAGAVIPIHPERAAGVGYASRVPAP</sequence>
<keyword evidence="1" id="KW-0472">Membrane</keyword>
<proteinExistence type="predicted"/>
<keyword evidence="1" id="KW-1133">Transmembrane helix</keyword>
<dbReference type="AlphaFoldDB" id="A0A3E1RCL2"/>
<evidence type="ECO:0000256" key="1">
    <source>
        <dbReference type="SAM" id="Phobius"/>
    </source>
</evidence>
<feature type="transmembrane region" description="Helical" evidence="1">
    <location>
        <begin position="6"/>
        <end position="26"/>
    </location>
</feature>